<dbReference type="RefSeq" id="WP_066157033.1">
    <property type="nucleotide sequence ID" value="NZ_CP020814.1"/>
</dbReference>
<keyword evidence="2 4" id="KW-0378">Hydrolase</keyword>
<sequence length="377" mass="41574">MKKQWIISSLLTVFIWGAGAYAFFSIKDDVPSQLNTESMLLASAPLEGEDPSAERELKEIIDETQKLVVHIELEDDSLGSGFLYNDQGDVVTNAHVVGNATEVQVKTTDNREFSGTVIGLSETIDVALVRVDGLKGTESLNMRKKKRAEVGDEVLAIGSPLGYQNTVTTGIVSGLERAFEVPPYHYEDMYQISAPIAPGNSGGPLIDRKTGEVLGINSAAADQGSIGFSIPMPNVITLIEGWSKEPMTTLPVLDFTSNSVEYEYDTNLDEDYAQFLVSYFYESLDQQDYVTAYSLLGSSWQGNLPYEDFREGYIDTKAVSIEELTVNSSEEITVVAIITAQERTDDGDTFSQYRVTYTIGYENDQMKILSGWGEELE</sequence>
<evidence type="ECO:0000256" key="3">
    <source>
        <dbReference type="ARBA" id="ARBA00022825"/>
    </source>
</evidence>
<dbReference type="PANTHER" id="PTHR43343">
    <property type="entry name" value="PEPTIDASE S12"/>
    <property type="match status" value="1"/>
</dbReference>
<evidence type="ECO:0000256" key="2">
    <source>
        <dbReference type="ARBA" id="ARBA00022801"/>
    </source>
</evidence>
<proteinExistence type="predicted"/>
<dbReference type="GO" id="GO:0006508">
    <property type="term" value="P:proteolysis"/>
    <property type="evidence" value="ECO:0007669"/>
    <property type="project" value="UniProtKB-KW"/>
</dbReference>
<dbReference type="InterPro" id="IPR009003">
    <property type="entry name" value="Peptidase_S1_PA"/>
</dbReference>
<dbReference type="InterPro" id="IPR051201">
    <property type="entry name" value="Chloro_Bact_Ser_Proteases"/>
</dbReference>
<keyword evidence="5" id="KW-1185">Reference proteome</keyword>
<protein>
    <submittedName>
        <fullName evidence="4">Putative periplasmic serine endoprotease DegP-like</fullName>
        <ecNumber evidence="4">3.4.21.107</ecNumber>
    </submittedName>
</protein>
<dbReference type="Pfam" id="PF13365">
    <property type="entry name" value="Trypsin_2"/>
    <property type="match status" value="1"/>
</dbReference>
<dbReference type="PANTHER" id="PTHR43343:SF3">
    <property type="entry name" value="PROTEASE DO-LIKE 8, CHLOROPLASTIC"/>
    <property type="match status" value="1"/>
</dbReference>
<evidence type="ECO:0000313" key="4">
    <source>
        <dbReference type="EMBL" id="ARK32296.1"/>
    </source>
</evidence>
<gene>
    <name evidence="4" type="primary">mucD</name>
    <name evidence="4" type="ORF">BkAM31D_21895</name>
</gene>
<dbReference type="EC" id="3.4.21.107" evidence="4"/>
<keyword evidence="3" id="KW-0720">Serine protease</keyword>
<dbReference type="Proteomes" id="UP000193006">
    <property type="component" value="Chromosome"/>
</dbReference>
<dbReference type="SUPFAM" id="SSF50494">
    <property type="entry name" value="Trypsin-like serine proteases"/>
    <property type="match status" value="1"/>
</dbReference>
<reference evidence="4 5" key="1">
    <citation type="submission" date="2017-04" db="EMBL/GenBank/DDBJ databases">
        <title>Bacillus krulwichiae AM31D Genome sequencing and assembly.</title>
        <authorList>
            <person name="Krulwich T.A."/>
            <person name="Anastor L."/>
            <person name="Ehrlich R."/>
            <person name="Ehrlich G.D."/>
            <person name="Janto B."/>
        </authorList>
    </citation>
    <scope>NUCLEOTIDE SEQUENCE [LARGE SCALE GENOMIC DNA]</scope>
    <source>
        <strain evidence="4 5">AM31D</strain>
    </source>
</reference>
<dbReference type="PRINTS" id="PR00834">
    <property type="entry name" value="PROTEASES2C"/>
</dbReference>
<accession>A0A1X9MFV9</accession>
<evidence type="ECO:0000256" key="1">
    <source>
        <dbReference type="ARBA" id="ARBA00022670"/>
    </source>
</evidence>
<dbReference type="KEGG" id="bkw:BkAM31D_21895"/>
<dbReference type="Gene3D" id="2.40.10.120">
    <property type="match status" value="1"/>
</dbReference>
<dbReference type="EMBL" id="CP020814">
    <property type="protein sequence ID" value="ARK32296.1"/>
    <property type="molecule type" value="Genomic_DNA"/>
</dbReference>
<name>A0A1X9MFV9_9BACI</name>
<dbReference type="STRING" id="199441.BkAM31D_21895"/>
<dbReference type="InterPro" id="IPR001940">
    <property type="entry name" value="Peptidase_S1C"/>
</dbReference>
<dbReference type="GO" id="GO:0004252">
    <property type="term" value="F:serine-type endopeptidase activity"/>
    <property type="evidence" value="ECO:0007669"/>
    <property type="project" value="InterPro"/>
</dbReference>
<keyword evidence="1 4" id="KW-0645">Protease</keyword>
<dbReference type="AlphaFoldDB" id="A0A1X9MFV9"/>
<organism evidence="4 5">
    <name type="scientific">Halalkalibacter krulwichiae</name>
    <dbReference type="NCBI Taxonomy" id="199441"/>
    <lineage>
        <taxon>Bacteria</taxon>
        <taxon>Bacillati</taxon>
        <taxon>Bacillota</taxon>
        <taxon>Bacilli</taxon>
        <taxon>Bacillales</taxon>
        <taxon>Bacillaceae</taxon>
        <taxon>Halalkalibacter</taxon>
    </lineage>
</organism>
<evidence type="ECO:0000313" key="5">
    <source>
        <dbReference type="Proteomes" id="UP000193006"/>
    </source>
</evidence>